<feature type="region of interest" description="Disordered" evidence="1">
    <location>
        <begin position="202"/>
        <end position="224"/>
    </location>
</feature>
<dbReference type="Proteomes" id="UP001333710">
    <property type="component" value="Chromosome"/>
</dbReference>
<organism evidence="2 3">
    <name type="scientific">Planctobacterium marinum</name>
    <dbReference type="NCBI Taxonomy" id="1631968"/>
    <lineage>
        <taxon>Bacteria</taxon>
        <taxon>Pseudomonadati</taxon>
        <taxon>Pseudomonadota</taxon>
        <taxon>Gammaproteobacteria</taxon>
        <taxon>Alteromonadales</taxon>
        <taxon>Alteromonadaceae</taxon>
        <taxon>Planctobacterium</taxon>
    </lineage>
</organism>
<keyword evidence="3" id="KW-1185">Reference proteome</keyword>
<accession>A0AA48KTD8</accession>
<reference evidence="2" key="1">
    <citation type="submission" date="2023-01" db="EMBL/GenBank/DDBJ databases">
        <title>Complete genome sequence of Planctobacterium marinum strain Dej080120_11.</title>
        <authorList>
            <person name="Ueki S."/>
            <person name="Maruyama F."/>
        </authorList>
    </citation>
    <scope>NUCLEOTIDE SEQUENCE</scope>
    <source>
        <strain evidence="2">Dej080120_11</strain>
    </source>
</reference>
<dbReference type="RefSeq" id="WP_338294170.1">
    <property type="nucleotide sequence ID" value="NZ_AP027272.1"/>
</dbReference>
<evidence type="ECO:0000313" key="2">
    <source>
        <dbReference type="EMBL" id="BDX08087.1"/>
    </source>
</evidence>
<gene>
    <name evidence="2" type="ORF">MACH26_36080</name>
</gene>
<dbReference type="AlphaFoldDB" id="A0AA48KTD8"/>
<evidence type="ECO:0000256" key="1">
    <source>
        <dbReference type="SAM" id="MobiDB-lite"/>
    </source>
</evidence>
<evidence type="ECO:0000313" key="3">
    <source>
        <dbReference type="Proteomes" id="UP001333710"/>
    </source>
</evidence>
<dbReference type="KEGG" id="pmaw:MACH26_36080"/>
<sequence length="287" mass="31788">MRISIRNNSSYIIEFDQLIVSGREAAGGYAFSFTLRGSRPACSAPVSIFDISLSLSLSDPVRPLLNAVPSSTQVVQCHSFANNSEQIHFECVLTKGQVNAIEDYRLEGDLKLNVGLRALTTSSDGLLTSFDVADVVVPREHWLNALKSAGFRQTLLFEVPFPYVSEELTGIISKAQEFIETGHYKDAVMQCRHIIEQIEKVRDDKKQSSAANAKAHSKERQDMSSIERLLSLREQLKNVCQLGAHGSEHFTRSQAKVVLVMTMALLAEPTVGFAALIDEDINMENVE</sequence>
<protein>
    <submittedName>
        <fullName evidence="2">Uncharacterized protein</fullName>
    </submittedName>
</protein>
<proteinExistence type="predicted"/>
<name>A0AA48KTD8_9ALTE</name>
<dbReference type="EMBL" id="AP027272">
    <property type="protein sequence ID" value="BDX08087.1"/>
    <property type="molecule type" value="Genomic_DNA"/>
</dbReference>